<evidence type="ECO:0000256" key="5">
    <source>
        <dbReference type="ARBA" id="ARBA00022737"/>
    </source>
</evidence>
<keyword evidence="9" id="KW-0472">Membrane</keyword>
<keyword evidence="11" id="KW-1185">Reference proteome</keyword>
<dbReference type="SUPFAM" id="SSF103506">
    <property type="entry name" value="Mitochondrial carrier"/>
    <property type="match status" value="1"/>
</dbReference>
<accession>A0A6P6XTC6</accession>
<comment type="similarity">
    <text evidence="2 10">Belongs to the mitochondrial carrier (TC 2.A.29) family.</text>
</comment>
<evidence type="ECO:0000256" key="10">
    <source>
        <dbReference type="RuleBase" id="RU000488"/>
    </source>
</evidence>
<dbReference type="InterPro" id="IPR018108">
    <property type="entry name" value="MCP_transmembrane"/>
</dbReference>
<comment type="subcellular location">
    <subcellularLocation>
        <location evidence="1">Mitochondrion inner membrane</location>
        <topology evidence="1">Multi-pass membrane protein</topology>
    </subcellularLocation>
</comment>
<keyword evidence="3 10" id="KW-0813">Transport</keyword>
<dbReference type="PROSITE" id="PS50920">
    <property type="entry name" value="SOLCAR"/>
    <property type="match status" value="2"/>
</dbReference>
<dbReference type="InParanoid" id="A0A6P6XTC6"/>
<dbReference type="GO" id="GO:0005743">
    <property type="term" value="C:mitochondrial inner membrane"/>
    <property type="evidence" value="ECO:0007669"/>
    <property type="project" value="UniProtKB-SubCell"/>
</dbReference>
<dbReference type="InterPro" id="IPR052465">
    <property type="entry name" value="Mito_NAD+_Carrier"/>
</dbReference>
<dbReference type="Proteomes" id="UP000515146">
    <property type="component" value="Unplaced"/>
</dbReference>
<dbReference type="Gene3D" id="1.50.40.10">
    <property type="entry name" value="Mitochondrial carrier domain"/>
    <property type="match status" value="1"/>
</dbReference>
<reference evidence="12" key="1">
    <citation type="submission" date="2025-08" db="UniProtKB">
        <authorList>
            <consortium name="RefSeq"/>
        </authorList>
    </citation>
    <scope>IDENTIFICATION</scope>
    <source>
        <strain evidence="12">Airmid</strain>
    </source>
</reference>
<dbReference type="OrthoDB" id="2139348at2759"/>
<keyword evidence="5" id="KW-0677">Repeat</keyword>
<keyword evidence="6" id="KW-0999">Mitochondrion inner membrane</keyword>
<keyword evidence="7" id="KW-1133">Transmembrane helix</keyword>
<dbReference type="RefSeq" id="XP_027195174.1">
    <property type="nucleotide sequence ID" value="XM_027339373.1"/>
</dbReference>
<dbReference type="GeneID" id="113789792"/>
<dbReference type="OMA" id="MFRQSVW"/>
<sequence length="310" mass="35353">MNIPNQRHNDEPKWPIGSEYLCGMGAGLLSVCITFPINKLMFRQSVWGFDAASALRQLRIEGIGYLYRGVGPPLLVKPLSSSVMFGSYNQFYRMLSTENNNVNGFDFQASLLASLLSGATEALIATPFERIQMILQDGRFNNQYTNMFDLFYQIRRYGIQEYYRGFRITVLRNGPSTFLYFCSLDYCEQKLFQPSSSSSSSSSTITTTTQINNQRITNEFMRKFITGAILGGTISTLIYPLNVIRTRIQVQPIGTKHMSIRQAFEQLYQERIGTSRSLVAGIHVNLFRSFLHWGCLTAISDFIRNKINYN</sequence>
<keyword evidence="4 10" id="KW-0812">Transmembrane</keyword>
<proteinExistence type="inferred from homology"/>
<protein>
    <submittedName>
        <fullName evidence="12">Solute carrier family 25 member 51-like</fullName>
    </submittedName>
</protein>
<evidence type="ECO:0000256" key="1">
    <source>
        <dbReference type="ARBA" id="ARBA00004448"/>
    </source>
</evidence>
<evidence type="ECO:0000313" key="12">
    <source>
        <dbReference type="RefSeq" id="XP_027195174.1"/>
    </source>
</evidence>
<dbReference type="KEGG" id="dpte:113789792"/>
<evidence type="ECO:0000256" key="7">
    <source>
        <dbReference type="ARBA" id="ARBA00022989"/>
    </source>
</evidence>
<evidence type="ECO:0000256" key="3">
    <source>
        <dbReference type="ARBA" id="ARBA00022448"/>
    </source>
</evidence>
<dbReference type="PANTHER" id="PTHR46131:SF1">
    <property type="entry name" value="SD08549P"/>
    <property type="match status" value="1"/>
</dbReference>
<dbReference type="InterPro" id="IPR023395">
    <property type="entry name" value="MCP_dom_sf"/>
</dbReference>
<keyword evidence="8" id="KW-0496">Mitochondrion</keyword>
<dbReference type="Pfam" id="PF00153">
    <property type="entry name" value="Mito_carr"/>
    <property type="match status" value="3"/>
</dbReference>
<evidence type="ECO:0000256" key="8">
    <source>
        <dbReference type="ARBA" id="ARBA00023128"/>
    </source>
</evidence>
<evidence type="ECO:0000256" key="2">
    <source>
        <dbReference type="ARBA" id="ARBA00006375"/>
    </source>
</evidence>
<dbReference type="GO" id="GO:0051724">
    <property type="term" value="F:NAD transmembrane transporter activity"/>
    <property type="evidence" value="ECO:0007669"/>
    <property type="project" value="TreeGrafter"/>
</dbReference>
<gene>
    <name evidence="12" type="primary">LOC113789792</name>
</gene>
<evidence type="ECO:0000256" key="6">
    <source>
        <dbReference type="ARBA" id="ARBA00022792"/>
    </source>
</evidence>
<evidence type="ECO:0000313" key="11">
    <source>
        <dbReference type="Proteomes" id="UP000515146"/>
    </source>
</evidence>
<evidence type="ECO:0000256" key="9">
    <source>
        <dbReference type="ARBA" id="ARBA00023136"/>
    </source>
</evidence>
<organism evidence="11 12">
    <name type="scientific">Dermatophagoides pteronyssinus</name>
    <name type="common">European house dust mite</name>
    <dbReference type="NCBI Taxonomy" id="6956"/>
    <lineage>
        <taxon>Eukaryota</taxon>
        <taxon>Metazoa</taxon>
        <taxon>Ecdysozoa</taxon>
        <taxon>Arthropoda</taxon>
        <taxon>Chelicerata</taxon>
        <taxon>Arachnida</taxon>
        <taxon>Acari</taxon>
        <taxon>Acariformes</taxon>
        <taxon>Sarcoptiformes</taxon>
        <taxon>Astigmata</taxon>
        <taxon>Psoroptidia</taxon>
        <taxon>Analgoidea</taxon>
        <taxon>Pyroglyphidae</taxon>
        <taxon>Dermatophagoidinae</taxon>
        <taxon>Dermatophagoides</taxon>
    </lineage>
</organism>
<dbReference type="PANTHER" id="PTHR46131">
    <property type="entry name" value="SD08549P"/>
    <property type="match status" value="1"/>
</dbReference>
<name>A0A6P6XTC6_DERPT</name>
<evidence type="ECO:0000256" key="4">
    <source>
        <dbReference type="ARBA" id="ARBA00022692"/>
    </source>
</evidence>
<dbReference type="AlphaFoldDB" id="A0A6P6XTC6"/>